<dbReference type="RefSeq" id="WP_075269631.1">
    <property type="nucleotide sequence ID" value="NZ_CP014332.1"/>
</dbReference>
<dbReference type="OrthoDB" id="9775106at2"/>
<dbReference type="Gene3D" id="1.10.260.40">
    <property type="entry name" value="lambda repressor-like DNA-binding domains"/>
    <property type="match status" value="1"/>
</dbReference>
<dbReference type="GO" id="GO:0000976">
    <property type="term" value="F:transcription cis-regulatory region binding"/>
    <property type="evidence" value="ECO:0007669"/>
    <property type="project" value="TreeGrafter"/>
</dbReference>
<dbReference type="CDD" id="cd06267">
    <property type="entry name" value="PBP1_LacI_sugar_binding-like"/>
    <property type="match status" value="1"/>
</dbReference>
<keyword evidence="3" id="KW-0804">Transcription</keyword>
<keyword evidence="1" id="KW-0805">Transcription regulation</keyword>
<dbReference type="Proteomes" id="UP000185473">
    <property type="component" value="Chromosome"/>
</dbReference>
<dbReference type="InterPro" id="IPR010982">
    <property type="entry name" value="Lambda_DNA-bd_dom_sf"/>
</dbReference>
<dbReference type="Gene3D" id="3.40.50.2300">
    <property type="match status" value="2"/>
</dbReference>
<sequence length="337" mass="37396">MKVTLKDVADAANLSVASVSRILTNRGRYSEVTAKRVRELAQKMGYYKNQNAADLSSKKSRAVGVVVPLIHTNFADEVIKGLYEATISSGYELLITYLDENEDHQYQVFQTLLSRQVGAVFMLSLDIPSWMVNTLLEEKISVISLTALLNDQVSAVTSDESEMMNTIIDYLVTMGHKNIALIGDTKLTTIISNTRRTNFIKLMHAHGLTDDNMFLYGTDHTYETGYNSVTTDYDINHLPFTAAVATADLVGQGLANAMLDHGKKVPDDLSIVTIDGLQQTEIARPKLTTIQQNFPEIGRVAMQLFLNSDSSNKDPQVIYIPTELIQRDSVLNLNAKI</sequence>
<evidence type="ECO:0000256" key="1">
    <source>
        <dbReference type="ARBA" id="ARBA00023015"/>
    </source>
</evidence>
<dbReference type="SMART" id="SM00354">
    <property type="entry name" value="HTH_LACI"/>
    <property type="match status" value="1"/>
</dbReference>
<feature type="domain" description="HTH lacI-type" evidence="4">
    <location>
        <begin position="3"/>
        <end position="57"/>
    </location>
</feature>
<reference evidence="5 6" key="1">
    <citation type="submission" date="2016-02" db="EMBL/GenBank/DDBJ databases">
        <title>Complete Genome Sequence of Weissella jogaejeotgali FOL01.</title>
        <authorList>
            <person name="Lee J.-H."/>
            <person name="Ku H.-J."/>
        </authorList>
    </citation>
    <scope>NUCLEOTIDE SEQUENCE [LARGE SCALE GENOMIC DNA]</scope>
    <source>
        <strain evidence="5 6">FOL01</strain>
    </source>
</reference>
<evidence type="ECO:0000313" key="5">
    <source>
        <dbReference type="EMBL" id="APS41804.1"/>
    </source>
</evidence>
<organism evidence="5 6">
    <name type="scientific">Weissella jogaejeotgali</name>
    <dbReference type="NCBI Taxonomy" id="1631871"/>
    <lineage>
        <taxon>Bacteria</taxon>
        <taxon>Bacillati</taxon>
        <taxon>Bacillota</taxon>
        <taxon>Bacilli</taxon>
        <taxon>Lactobacillales</taxon>
        <taxon>Lactobacillaceae</taxon>
        <taxon>Weissella</taxon>
    </lineage>
</organism>
<dbReference type="InterPro" id="IPR046335">
    <property type="entry name" value="LacI/GalR-like_sensor"/>
</dbReference>
<dbReference type="GO" id="GO:0003700">
    <property type="term" value="F:DNA-binding transcription factor activity"/>
    <property type="evidence" value="ECO:0007669"/>
    <property type="project" value="TreeGrafter"/>
</dbReference>
<dbReference type="EMBL" id="CP014332">
    <property type="protein sequence ID" value="APS41804.1"/>
    <property type="molecule type" value="Genomic_DNA"/>
</dbReference>
<dbReference type="STRING" id="1631871.FOL01_0945"/>
<evidence type="ECO:0000256" key="2">
    <source>
        <dbReference type="ARBA" id="ARBA00023125"/>
    </source>
</evidence>
<dbReference type="InterPro" id="IPR028082">
    <property type="entry name" value="Peripla_BP_I"/>
</dbReference>
<evidence type="ECO:0000256" key="3">
    <source>
        <dbReference type="ARBA" id="ARBA00023163"/>
    </source>
</evidence>
<dbReference type="Pfam" id="PF00356">
    <property type="entry name" value="LacI"/>
    <property type="match status" value="1"/>
</dbReference>
<name>A0A1L6RB78_9LACO</name>
<protein>
    <submittedName>
        <fullName evidence="5">Catabolite control protein A</fullName>
    </submittedName>
</protein>
<proteinExistence type="predicted"/>
<evidence type="ECO:0000313" key="6">
    <source>
        <dbReference type="Proteomes" id="UP000185473"/>
    </source>
</evidence>
<keyword evidence="6" id="KW-1185">Reference proteome</keyword>
<dbReference type="InterPro" id="IPR000843">
    <property type="entry name" value="HTH_LacI"/>
</dbReference>
<dbReference type="AlphaFoldDB" id="A0A1L6RB78"/>
<dbReference type="PANTHER" id="PTHR30146">
    <property type="entry name" value="LACI-RELATED TRANSCRIPTIONAL REPRESSOR"/>
    <property type="match status" value="1"/>
</dbReference>
<gene>
    <name evidence="5" type="ORF">FOL01_0945</name>
</gene>
<dbReference type="SUPFAM" id="SSF47413">
    <property type="entry name" value="lambda repressor-like DNA-binding domains"/>
    <property type="match status" value="1"/>
</dbReference>
<evidence type="ECO:0000259" key="4">
    <source>
        <dbReference type="PROSITE" id="PS50932"/>
    </source>
</evidence>
<dbReference type="PANTHER" id="PTHR30146:SF109">
    <property type="entry name" value="HTH-TYPE TRANSCRIPTIONAL REGULATOR GALS"/>
    <property type="match status" value="1"/>
</dbReference>
<dbReference type="CDD" id="cd01392">
    <property type="entry name" value="HTH_LacI"/>
    <property type="match status" value="1"/>
</dbReference>
<dbReference type="SUPFAM" id="SSF53822">
    <property type="entry name" value="Periplasmic binding protein-like I"/>
    <property type="match status" value="1"/>
</dbReference>
<accession>A0A1L6RB78</accession>
<keyword evidence="2" id="KW-0238">DNA-binding</keyword>
<dbReference type="Pfam" id="PF13377">
    <property type="entry name" value="Peripla_BP_3"/>
    <property type="match status" value="1"/>
</dbReference>
<dbReference type="KEGG" id="wjo:FOL01_0945"/>
<dbReference type="PROSITE" id="PS50932">
    <property type="entry name" value="HTH_LACI_2"/>
    <property type="match status" value="1"/>
</dbReference>